<organism evidence="3 4">
    <name type="scientific">Catenaria anguillulae PL171</name>
    <dbReference type="NCBI Taxonomy" id="765915"/>
    <lineage>
        <taxon>Eukaryota</taxon>
        <taxon>Fungi</taxon>
        <taxon>Fungi incertae sedis</taxon>
        <taxon>Blastocladiomycota</taxon>
        <taxon>Blastocladiomycetes</taxon>
        <taxon>Blastocladiales</taxon>
        <taxon>Catenariaceae</taxon>
        <taxon>Catenaria</taxon>
    </lineage>
</organism>
<accession>A0A1Y2HL21</accession>
<sequence>MNPLSIVAFVAALIATVSAAARMSPDFCSPRRVSSLSDLLFTHLHCILHSCPLPGSCQVQARQHPRHGDRVPSRRHLLVHHLPQVPCRQLCRRGRLLLQPRLAHASPAPAHRGPLHRFAVLATRQDDPRQGRVAHLGQQARQDLGRQRRPVPDPRQAGR</sequence>
<keyword evidence="2" id="KW-0732">Signal</keyword>
<evidence type="ECO:0000313" key="4">
    <source>
        <dbReference type="Proteomes" id="UP000193411"/>
    </source>
</evidence>
<protein>
    <submittedName>
        <fullName evidence="3">Uncharacterized protein</fullName>
    </submittedName>
</protein>
<evidence type="ECO:0000256" key="2">
    <source>
        <dbReference type="SAM" id="SignalP"/>
    </source>
</evidence>
<dbReference type="Proteomes" id="UP000193411">
    <property type="component" value="Unassembled WGS sequence"/>
</dbReference>
<feature type="chain" id="PRO_5013050668" evidence="2">
    <location>
        <begin position="20"/>
        <end position="159"/>
    </location>
</feature>
<evidence type="ECO:0000313" key="3">
    <source>
        <dbReference type="EMBL" id="ORZ35259.1"/>
    </source>
</evidence>
<evidence type="ECO:0000256" key="1">
    <source>
        <dbReference type="SAM" id="MobiDB-lite"/>
    </source>
</evidence>
<dbReference type="AlphaFoldDB" id="A0A1Y2HL21"/>
<proteinExistence type="predicted"/>
<feature type="region of interest" description="Disordered" evidence="1">
    <location>
        <begin position="126"/>
        <end position="159"/>
    </location>
</feature>
<dbReference type="EMBL" id="MCFL01000023">
    <property type="protein sequence ID" value="ORZ35259.1"/>
    <property type="molecule type" value="Genomic_DNA"/>
</dbReference>
<feature type="signal peptide" evidence="2">
    <location>
        <begin position="1"/>
        <end position="19"/>
    </location>
</feature>
<name>A0A1Y2HL21_9FUNG</name>
<comment type="caution">
    <text evidence="3">The sequence shown here is derived from an EMBL/GenBank/DDBJ whole genome shotgun (WGS) entry which is preliminary data.</text>
</comment>
<feature type="compositionally biased region" description="Basic and acidic residues" evidence="1">
    <location>
        <begin position="143"/>
        <end position="152"/>
    </location>
</feature>
<gene>
    <name evidence="3" type="ORF">BCR44DRAFT_331436</name>
</gene>
<reference evidence="3 4" key="1">
    <citation type="submission" date="2016-07" db="EMBL/GenBank/DDBJ databases">
        <title>Pervasive Adenine N6-methylation of Active Genes in Fungi.</title>
        <authorList>
            <consortium name="DOE Joint Genome Institute"/>
            <person name="Mondo S.J."/>
            <person name="Dannebaum R.O."/>
            <person name="Kuo R.C."/>
            <person name="Labutti K."/>
            <person name="Haridas S."/>
            <person name="Kuo A."/>
            <person name="Salamov A."/>
            <person name="Ahrendt S.R."/>
            <person name="Lipzen A."/>
            <person name="Sullivan W."/>
            <person name="Andreopoulos W.B."/>
            <person name="Clum A."/>
            <person name="Lindquist E."/>
            <person name="Daum C."/>
            <person name="Ramamoorthy G.K."/>
            <person name="Gryganskyi A."/>
            <person name="Culley D."/>
            <person name="Magnuson J.K."/>
            <person name="James T.Y."/>
            <person name="O'Malley M.A."/>
            <person name="Stajich J.E."/>
            <person name="Spatafora J.W."/>
            <person name="Visel A."/>
            <person name="Grigoriev I.V."/>
        </authorList>
    </citation>
    <scope>NUCLEOTIDE SEQUENCE [LARGE SCALE GENOMIC DNA]</scope>
    <source>
        <strain evidence="3 4">PL171</strain>
    </source>
</reference>
<keyword evidence="4" id="KW-1185">Reference proteome</keyword>